<evidence type="ECO:0000313" key="3">
    <source>
        <dbReference type="Proteomes" id="UP000295257"/>
    </source>
</evidence>
<dbReference type="Proteomes" id="UP000295257">
    <property type="component" value="Unassembled WGS sequence"/>
</dbReference>
<dbReference type="SUPFAM" id="SSF47413">
    <property type="entry name" value="lambda repressor-like DNA-binding domains"/>
    <property type="match status" value="1"/>
</dbReference>
<dbReference type="Pfam" id="PF01381">
    <property type="entry name" value="HTH_3"/>
    <property type="match status" value="1"/>
</dbReference>
<proteinExistence type="predicted"/>
<accession>A0A4R5NK60</accession>
<dbReference type="PROSITE" id="PS50943">
    <property type="entry name" value="HTH_CROC1"/>
    <property type="match status" value="1"/>
</dbReference>
<keyword evidence="3" id="KW-1185">Reference proteome</keyword>
<evidence type="ECO:0000259" key="1">
    <source>
        <dbReference type="PROSITE" id="PS50943"/>
    </source>
</evidence>
<sequence length="92" mass="10466">MEREISIDSILKEELKDPEFRRGFEIENIKLKIAVEVFGIRERLGWTQSKLAQEADVSKSTVMEIESGNNINIETLSKLATAMGKKLTINIE</sequence>
<reference evidence="2 3" key="1">
    <citation type="journal article" date="2019" name="Appl. Microbiol. Biotechnol.">
        <title>Uncovering carbohydrate metabolism through a genotype-phenotype association study of 56 lactic acid bacteria genomes.</title>
        <authorList>
            <person name="Buron-Moles G."/>
            <person name="Chailyan A."/>
            <person name="Dolejs I."/>
            <person name="Forster J."/>
            <person name="Miks M.H."/>
        </authorList>
    </citation>
    <scope>NUCLEOTIDE SEQUENCE [LARGE SCALE GENOMIC DNA]</scope>
    <source>
        <strain evidence="2 3">ATCC 29644</strain>
    </source>
</reference>
<dbReference type="CDD" id="cd00093">
    <property type="entry name" value="HTH_XRE"/>
    <property type="match status" value="1"/>
</dbReference>
<dbReference type="GO" id="GO:0003677">
    <property type="term" value="F:DNA binding"/>
    <property type="evidence" value="ECO:0007669"/>
    <property type="project" value="InterPro"/>
</dbReference>
<dbReference type="InterPro" id="IPR001387">
    <property type="entry name" value="Cro/C1-type_HTH"/>
</dbReference>
<dbReference type="Gene3D" id="1.10.260.40">
    <property type="entry name" value="lambda repressor-like DNA-binding domains"/>
    <property type="match status" value="1"/>
</dbReference>
<dbReference type="AlphaFoldDB" id="A0A4R5NK60"/>
<dbReference type="OrthoDB" id="2224162at2"/>
<dbReference type="EMBL" id="PUFN01000002">
    <property type="protein sequence ID" value="TDG74891.1"/>
    <property type="molecule type" value="Genomic_DNA"/>
</dbReference>
<comment type="caution">
    <text evidence="2">The sequence shown here is derived from an EMBL/GenBank/DDBJ whole genome shotgun (WGS) entry which is preliminary data.</text>
</comment>
<feature type="domain" description="HTH cro/C1-type" evidence="1">
    <location>
        <begin position="40"/>
        <end position="90"/>
    </location>
</feature>
<dbReference type="SMART" id="SM00530">
    <property type="entry name" value="HTH_XRE"/>
    <property type="match status" value="1"/>
</dbReference>
<evidence type="ECO:0000313" key="2">
    <source>
        <dbReference type="EMBL" id="TDG74891.1"/>
    </source>
</evidence>
<name>A0A4R5NK60_9LACO</name>
<dbReference type="InterPro" id="IPR010982">
    <property type="entry name" value="Lambda_DNA-bd_dom_sf"/>
</dbReference>
<dbReference type="RefSeq" id="WP_010018124.1">
    <property type="nucleotide sequence ID" value="NZ_PUFN01000002.1"/>
</dbReference>
<gene>
    <name evidence="2" type="ORF">C5L30_000126</name>
</gene>
<protein>
    <recommendedName>
        <fullName evidence="1">HTH cro/C1-type domain-containing protein</fullName>
    </recommendedName>
</protein>
<organism evidence="2 3">
    <name type="scientific">Companilactobacillus farciminis</name>
    <dbReference type="NCBI Taxonomy" id="1612"/>
    <lineage>
        <taxon>Bacteria</taxon>
        <taxon>Bacillati</taxon>
        <taxon>Bacillota</taxon>
        <taxon>Bacilli</taxon>
        <taxon>Lactobacillales</taxon>
        <taxon>Lactobacillaceae</taxon>
        <taxon>Companilactobacillus</taxon>
    </lineage>
</organism>